<evidence type="ECO:0000313" key="8">
    <source>
        <dbReference type="EMBL" id="KAL0577652.1"/>
    </source>
</evidence>
<gene>
    <name evidence="8" type="primary">UNG1_1</name>
    <name evidence="8" type="ORF">V5O48_004341</name>
</gene>
<dbReference type="EMBL" id="JBAHYK010000144">
    <property type="protein sequence ID" value="KAL0577652.1"/>
    <property type="molecule type" value="Genomic_DNA"/>
</dbReference>
<keyword evidence="2" id="KW-0227">DNA damage</keyword>
<evidence type="ECO:0000256" key="5">
    <source>
        <dbReference type="PROSITE-ProRule" id="PRU10072"/>
    </source>
</evidence>
<reference evidence="8 9" key="1">
    <citation type="submission" date="2024-02" db="EMBL/GenBank/DDBJ databases">
        <title>A draft genome for the cacao thread blight pathogen Marasmius crinis-equi.</title>
        <authorList>
            <person name="Cohen S.P."/>
            <person name="Baruah I.K."/>
            <person name="Amoako-Attah I."/>
            <person name="Bukari Y."/>
            <person name="Meinhardt L.W."/>
            <person name="Bailey B.A."/>
        </authorList>
    </citation>
    <scope>NUCLEOTIDE SEQUENCE [LARGE SCALE GENOMIC DNA]</scope>
    <source>
        <strain evidence="8 9">GH-76</strain>
    </source>
</reference>
<dbReference type="SMART" id="SM00986">
    <property type="entry name" value="UDG"/>
    <property type="match status" value="1"/>
</dbReference>
<dbReference type="GO" id="GO:0004844">
    <property type="term" value="F:uracil DNA N-glycosylase activity"/>
    <property type="evidence" value="ECO:0007669"/>
    <property type="project" value="UniProtKB-EC"/>
</dbReference>
<dbReference type="Gene3D" id="3.40.470.10">
    <property type="entry name" value="Uracil-DNA glycosylase-like domain"/>
    <property type="match status" value="1"/>
</dbReference>
<dbReference type="InterPro" id="IPR002043">
    <property type="entry name" value="UDG_fam1"/>
</dbReference>
<dbReference type="InterPro" id="IPR005122">
    <property type="entry name" value="Uracil-DNA_glycosylase-like"/>
</dbReference>
<dbReference type="InterPro" id="IPR036895">
    <property type="entry name" value="Uracil-DNA_glycosylase-like_sf"/>
</dbReference>
<sequence length="348" mass="37815">MTTVDEEVFLEDIQPQGDAAQEGHVAVAASQESTTSQRSQLSQTDASTSSKTVKVKERKEVKKRQIAITDMFGNKDAKRQKLSPPTASGSGTTSIVKAIGTSQSSLIKPTGPQKLNSIPFSMKSFQESLNEDHRNLLALECQVMGKSWLKLLQDEIKKPYFISLKRFLWERGVRGADDSAATLKVYPSPPDIYAWSNTPLGKVKVVLIGQDPYHGRGQAHGLCFSVPTGVRVPPSLTNIYAELKSEYPDFEQPKHGNLSSWAANGVLMLNACLTVEEAKPGSHANKGWETFTSKVVEVVDRYGGANLGSESTGVGRGVVFLAWGAFAAERVAKLNKVSSRLSKDPAPH</sequence>
<evidence type="ECO:0000256" key="2">
    <source>
        <dbReference type="ARBA" id="ARBA00022763"/>
    </source>
</evidence>
<evidence type="ECO:0000259" key="7">
    <source>
        <dbReference type="SMART" id="SM00986"/>
    </source>
</evidence>
<organism evidence="8 9">
    <name type="scientific">Marasmius crinis-equi</name>
    <dbReference type="NCBI Taxonomy" id="585013"/>
    <lineage>
        <taxon>Eukaryota</taxon>
        <taxon>Fungi</taxon>
        <taxon>Dikarya</taxon>
        <taxon>Basidiomycota</taxon>
        <taxon>Agaricomycotina</taxon>
        <taxon>Agaricomycetes</taxon>
        <taxon>Agaricomycetidae</taxon>
        <taxon>Agaricales</taxon>
        <taxon>Marasmiineae</taxon>
        <taxon>Marasmiaceae</taxon>
        <taxon>Marasmius</taxon>
    </lineage>
</organism>
<keyword evidence="4" id="KW-0234">DNA repair</keyword>
<dbReference type="PROSITE" id="PS00130">
    <property type="entry name" value="U_DNA_GLYCOSYLASE"/>
    <property type="match status" value="1"/>
</dbReference>
<evidence type="ECO:0000256" key="1">
    <source>
        <dbReference type="ARBA" id="ARBA00008184"/>
    </source>
</evidence>
<evidence type="ECO:0000256" key="4">
    <source>
        <dbReference type="ARBA" id="ARBA00023204"/>
    </source>
</evidence>
<keyword evidence="3 8" id="KW-0378">Hydrolase</keyword>
<evidence type="ECO:0000313" key="9">
    <source>
        <dbReference type="Proteomes" id="UP001465976"/>
    </source>
</evidence>
<feature type="domain" description="Uracil-DNA glycosylase-like" evidence="7">
    <location>
        <begin position="196"/>
        <end position="333"/>
    </location>
</feature>
<dbReference type="InterPro" id="IPR018085">
    <property type="entry name" value="Ura-DNA_Glyclase_AS"/>
</dbReference>
<dbReference type="NCBIfam" id="NF003592">
    <property type="entry name" value="PRK05254.1-5"/>
    <property type="match status" value="1"/>
</dbReference>
<dbReference type="PANTHER" id="PTHR11264">
    <property type="entry name" value="URACIL-DNA GLYCOSYLASE"/>
    <property type="match status" value="1"/>
</dbReference>
<evidence type="ECO:0000256" key="6">
    <source>
        <dbReference type="SAM" id="MobiDB-lite"/>
    </source>
</evidence>
<keyword evidence="9" id="KW-1185">Reference proteome</keyword>
<feature type="region of interest" description="Disordered" evidence="6">
    <location>
        <begin position="12"/>
        <end position="56"/>
    </location>
</feature>
<dbReference type="Pfam" id="PF03167">
    <property type="entry name" value="UDG"/>
    <property type="match status" value="1"/>
</dbReference>
<feature type="active site" description="Proton acceptor" evidence="5">
    <location>
        <position position="211"/>
    </location>
</feature>
<dbReference type="Proteomes" id="UP001465976">
    <property type="component" value="Unassembled WGS sequence"/>
</dbReference>
<dbReference type="PANTHER" id="PTHR11264:SF0">
    <property type="entry name" value="URACIL-DNA GLYCOSYLASE"/>
    <property type="match status" value="1"/>
</dbReference>
<evidence type="ECO:0000256" key="3">
    <source>
        <dbReference type="ARBA" id="ARBA00022801"/>
    </source>
</evidence>
<name>A0ABR3FQQ6_9AGAR</name>
<accession>A0ABR3FQQ6</accession>
<protein>
    <submittedName>
        <fullName evidence="8">Uracil DNA glycosylase</fullName>
        <ecNumber evidence="8">3.2.2.27</ecNumber>
    </submittedName>
</protein>
<dbReference type="EC" id="3.2.2.27" evidence="8"/>
<comment type="caution">
    <text evidence="8">The sequence shown here is derived from an EMBL/GenBank/DDBJ whole genome shotgun (WGS) entry which is preliminary data.</text>
</comment>
<dbReference type="SMART" id="SM00987">
    <property type="entry name" value="UreE_C"/>
    <property type="match status" value="1"/>
</dbReference>
<comment type="similarity">
    <text evidence="1">Belongs to the uracil-DNA glycosylase (UDG) superfamily. UNG family.</text>
</comment>
<proteinExistence type="inferred from homology"/>
<dbReference type="CDD" id="cd10027">
    <property type="entry name" value="UDG-F1-like"/>
    <property type="match status" value="1"/>
</dbReference>
<dbReference type="SUPFAM" id="SSF52141">
    <property type="entry name" value="Uracil-DNA glycosylase-like"/>
    <property type="match status" value="1"/>
</dbReference>
<keyword evidence="8" id="KW-0326">Glycosidase</keyword>
<feature type="compositionally biased region" description="Low complexity" evidence="6">
    <location>
        <begin position="83"/>
        <end position="93"/>
    </location>
</feature>
<feature type="compositionally biased region" description="Low complexity" evidence="6">
    <location>
        <begin position="30"/>
        <end position="52"/>
    </location>
</feature>
<feature type="region of interest" description="Disordered" evidence="6">
    <location>
        <begin position="73"/>
        <end position="93"/>
    </location>
</feature>